<dbReference type="InterPro" id="IPR012008">
    <property type="entry name" value="Ser/Thr-Pase_EF-hand_contain"/>
</dbReference>
<evidence type="ECO:0000256" key="7">
    <source>
        <dbReference type="RuleBase" id="RU004273"/>
    </source>
</evidence>
<keyword evidence="6" id="KW-0464">Manganese</keyword>
<proteinExistence type="inferred from homology"/>
<keyword evidence="3" id="KW-0479">Metal-binding</keyword>
<accession>A0A7M7NGD9</accession>
<dbReference type="Pfam" id="PF00149">
    <property type="entry name" value="Metallophos"/>
    <property type="match status" value="1"/>
</dbReference>
<evidence type="ECO:0000313" key="10">
    <source>
        <dbReference type="Proteomes" id="UP000007110"/>
    </source>
</evidence>
<keyword evidence="5 7" id="KW-0378">Hydrolase</keyword>
<dbReference type="GeneID" id="100890478"/>
<dbReference type="Proteomes" id="UP000007110">
    <property type="component" value="Unassembled WGS sequence"/>
</dbReference>
<comment type="similarity">
    <text evidence="2 7">Belongs to the PPP phosphatase family.</text>
</comment>
<evidence type="ECO:0000259" key="8">
    <source>
        <dbReference type="PROSITE" id="PS50222"/>
    </source>
</evidence>
<comment type="catalytic activity">
    <reaction evidence="7">
        <text>O-phospho-L-threonyl-[protein] + H2O = L-threonyl-[protein] + phosphate</text>
        <dbReference type="Rhea" id="RHEA:47004"/>
        <dbReference type="Rhea" id="RHEA-COMP:11060"/>
        <dbReference type="Rhea" id="RHEA-COMP:11605"/>
        <dbReference type="ChEBI" id="CHEBI:15377"/>
        <dbReference type="ChEBI" id="CHEBI:30013"/>
        <dbReference type="ChEBI" id="CHEBI:43474"/>
        <dbReference type="ChEBI" id="CHEBI:61977"/>
        <dbReference type="EC" id="3.1.3.16"/>
    </reaction>
</comment>
<dbReference type="Pfam" id="PF08321">
    <property type="entry name" value="PPP5"/>
    <property type="match status" value="1"/>
</dbReference>
<evidence type="ECO:0000313" key="9">
    <source>
        <dbReference type="EnsemblMetazoa" id="XP_030836177"/>
    </source>
</evidence>
<dbReference type="RefSeq" id="XP_030836177.1">
    <property type="nucleotide sequence ID" value="XM_030980317.1"/>
</dbReference>
<dbReference type="InterPro" id="IPR029052">
    <property type="entry name" value="Metallo-depent_PP-like"/>
</dbReference>
<dbReference type="PRINTS" id="PR00114">
    <property type="entry name" value="STPHPHTASE"/>
</dbReference>
<reference evidence="10" key="1">
    <citation type="submission" date="2015-02" db="EMBL/GenBank/DDBJ databases">
        <title>Genome sequencing for Strongylocentrotus purpuratus.</title>
        <authorList>
            <person name="Murali S."/>
            <person name="Liu Y."/>
            <person name="Vee V."/>
            <person name="English A."/>
            <person name="Wang M."/>
            <person name="Skinner E."/>
            <person name="Han Y."/>
            <person name="Muzny D.M."/>
            <person name="Worley K.C."/>
            <person name="Gibbs R.A."/>
        </authorList>
    </citation>
    <scope>NUCLEOTIDE SEQUENCE</scope>
</reference>
<dbReference type="GO" id="GO:0005509">
    <property type="term" value="F:calcium ion binding"/>
    <property type="evidence" value="ECO:0007669"/>
    <property type="project" value="InterPro"/>
</dbReference>
<dbReference type="InterPro" id="IPR002048">
    <property type="entry name" value="EF_hand_dom"/>
</dbReference>
<evidence type="ECO:0000256" key="5">
    <source>
        <dbReference type="ARBA" id="ARBA00022801"/>
    </source>
</evidence>
<name>A0A7M7NGD9_STRPU</name>
<dbReference type="InterPro" id="IPR004843">
    <property type="entry name" value="Calcineurin-like_PHP"/>
</dbReference>
<reference evidence="9" key="2">
    <citation type="submission" date="2021-01" db="UniProtKB">
        <authorList>
            <consortium name="EnsemblMetazoa"/>
        </authorList>
    </citation>
    <scope>IDENTIFICATION</scope>
</reference>
<feature type="domain" description="EF-hand" evidence="8">
    <location>
        <begin position="477"/>
        <end position="512"/>
    </location>
</feature>
<keyword evidence="4" id="KW-0677">Repeat</keyword>
<dbReference type="GO" id="GO:0004722">
    <property type="term" value="F:protein serine/threonine phosphatase activity"/>
    <property type="evidence" value="ECO:0007669"/>
    <property type="project" value="UniProtKB-EC"/>
</dbReference>
<dbReference type="PROSITE" id="PS50222">
    <property type="entry name" value="EF_HAND_2"/>
    <property type="match status" value="1"/>
</dbReference>
<dbReference type="PANTHER" id="PTHR45668:SF3">
    <property type="entry name" value="SERINE_THREONINE-PROTEIN PHOSPHATASE RDGC"/>
    <property type="match status" value="1"/>
</dbReference>
<dbReference type="GO" id="GO:0030145">
    <property type="term" value="F:manganese ion binding"/>
    <property type="evidence" value="ECO:0007669"/>
    <property type="project" value="InterPro"/>
</dbReference>
<dbReference type="InterPro" id="IPR013235">
    <property type="entry name" value="PPP_dom"/>
</dbReference>
<dbReference type="AlphaFoldDB" id="A0A7M7NGD9"/>
<dbReference type="CDD" id="cd23767">
    <property type="entry name" value="IQCD"/>
    <property type="match status" value="1"/>
</dbReference>
<dbReference type="SMART" id="SM00156">
    <property type="entry name" value="PP2Ac"/>
    <property type="match status" value="1"/>
</dbReference>
<organism evidence="9 10">
    <name type="scientific">Strongylocentrotus purpuratus</name>
    <name type="common">Purple sea urchin</name>
    <dbReference type="NCBI Taxonomy" id="7668"/>
    <lineage>
        <taxon>Eukaryota</taxon>
        <taxon>Metazoa</taxon>
        <taxon>Echinodermata</taxon>
        <taxon>Eleutherozoa</taxon>
        <taxon>Echinozoa</taxon>
        <taxon>Echinoidea</taxon>
        <taxon>Euechinoidea</taxon>
        <taxon>Echinacea</taxon>
        <taxon>Camarodonta</taxon>
        <taxon>Echinidea</taxon>
        <taxon>Strongylocentrotidae</taxon>
        <taxon>Strongylocentrotus</taxon>
    </lineage>
</organism>
<sequence length="556" mass="64074">MGCGNSMHAHSEMGKSERSLKAALLIQKWYRRYQARLEARRRCTWKIFQTIEYAGEQDQLKLYNFFNSMMQTVSEDDSKSKYIIQGSNEDLQVEGKTRDSDEDIYSDMEVEEDYDGPHLTFPLSLDQVEKMMEDFKEQKLLHSKYVLMVLRETEKVMKTKKNINRATTAIAKQITVCGDLHGAIEDLFLVFYKNGLPSAENPYIFNGDYVDRGMHSVEIAIILFCFFLLFPNEVYLNRGNHEDYILNLRYGFLKEVQSKYGAQRSHAQKIIGQFQDLFAWLPLATLIDSKILICHGGISDKTDLTFLDNIARHKYLSVLKPPLKEGAEELTGEEEDLSLKIDLSEWRQILDILWSDPRSQDGCQPNTFRGGGSYFGPDVTKKVLAKHGIDLLIRSHECKPDGYEFTHGDKVLTVFSASNYYEEGSNRGAYIKFGTDLKPRCFQYQTSAKNTKKMTMRQKVSIVEESALRDLREKIGANTTYLRQAFQKYDPGNTGFITSTQWARTMEEILDLSIPRRTLKTKPYLSHSPRFHHINPVGQDYGGDPRPVYPLEDLED</sequence>
<dbReference type="GO" id="GO:0050906">
    <property type="term" value="P:detection of stimulus involved in sensory perception"/>
    <property type="evidence" value="ECO:0007669"/>
    <property type="project" value="InterPro"/>
</dbReference>
<dbReference type="SUPFAM" id="SSF56300">
    <property type="entry name" value="Metallo-dependent phosphatases"/>
    <property type="match status" value="1"/>
</dbReference>
<comment type="cofactor">
    <cofactor evidence="1">
        <name>Mn(2+)</name>
        <dbReference type="ChEBI" id="CHEBI:29035"/>
    </cofactor>
</comment>
<dbReference type="Gene3D" id="3.60.21.10">
    <property type="match status" value="1"/>
</dbReference>
<evidence type="ECO:0000256" key="3">
    <source>
        <dbReference type="ARBA" id="ARBA00022723"/>
    </source>
</evidence>
<keyword evidence="10" id="KW-1185">Reference proteome</keyword>
<evidence type="ECO:0000256" key="4">
    <source>
        <dbReference type="ARBA" id="ARBA00022737"/>
    </source>
</evidence>
<evidence type="ECO:0000256" key="1">
    <source>
        <dbReference type="ARBA" id="ARBA00001936"/>
    </source>
</evidence>
<protein>
    <recommendedName>
        <fullName evidence="7">Serine/threonine-protein phosphatase</fullName>
        <ecNumber evidence="7">3.1.3.16</ecNumber>
    </recommendedName>
</protein>
<evidence type="ECO:0000256" key="2">
    <source>
        <dbReference type="ARBA" id="ARBA00008294"/>
    </source>
</evidence>
<dbReference type="FunFam" id="3.60.21.10:FF:000335">
    <property type="entry name" value="Serine/threonine-protein phosphatase"/>
    <property type="match status" value="1"/>
</dbReference>
<dbReference type="EC" id="3.1.3.16" evidence="7"/>
<dbReference type="EnsemblMetazoa" id="XM_030980317">
    <property type="protein sequence ID" value="XP_030836177"/>
    <property type="gene ID" value="LOC100890478"/>
</dbReference>
<dbReference type="PIRSF" id="PIRSF000912">
    <property type="entry name" value="PPEF"/>
    <property type="match status" value="1"/>
</dbReference>
<dbReference type="PANTHER" id="PTHR45668">
    <property type="entry name" value="SERINE/THREONINE-PROTEIN PHOSPHATASE 5-RELATED"/>
    <property type="match status" value="1"/>
</dbReference>
<dbReference type="PROSITE" id="PS00125">
    <property type="entry name" value="SER_THR_PHOSPHATASE"/>
    <property type="match status" value="1"/>
</dbReference>
<dbReference type="GO" id="GO:0005506">
    <property type="term" value="F:iron ion binding"/>
    <property type="evidence" value="ECO:0007669"/>
    <property type="project" value="InterPro"/>
</dbReference>
<dbReference type="InterPro" id="IPR051134">
    <property type="entry name" value="PPP_phosphatase"/>
</dbReference>
<dbReference type="InterPro" id="IPR006186">
    <property type="entry name" value="Ser/Thr-sp_prot-phosphatase"/>
</dbReference>
<evidence type="ECO:0000256" key="6">
    <source>
        <dbReference type="ARBA" id="ARBA00023211"/>
    </source>
</evidence>